<dbReference type="Proteomes" id="UP000030653">
    <property type="component" value="Unassembled WGS sequence"/>
</dbReference>
<proteinExistence type="inferred from homology"/>
<sequence>MFKNLFSSETTTNFHPVTSAYPPHSLFGPLEAKDTEWTAGGGFATETQIWYEVLENGVFMFCQIIHSSIGLWSPQVQFTCKFYDPQTNEQIWKSANVSHFLTPPPPSQGRTYDRRSSQADKFRVIHSPATATELESYKVDAQPDEGFHVSLLVERPREIEGFKFGAGARGGFSYFGEMDKPDGCVVHRFWPRTKTSGVVLVNGKAVSASGQGMFVHAIQGMRPNLVAERWNFAHFISGNDVLGGVSAIQMEFRTLESYGRKVEGREGVQGQVKVNVGCVVAGGKLAAVTGETQWVDELEGEKTGVVSRAEHRDVMVDKETGYSVPSAIDWSWSAPSLGGEGTVSAKVHSDLGGFRGLLEKVDVLAEIPYMVRKVINYATGTKPYIYQYFNPAKMEVRMPGKEAVVVEGTLFNEASFISNTSDPQVD</sequence>
<dbReference type="GeneID" id="63687048"/>
<dbReference type="InterPro" id="IPR033394">
    <property type="entry name" value="Svf1-like_C"/>
</dbReference>
<dbReference type="GO" id="GO:0006979">
    <property type="term" value="P:response to oxidative stress"/>
    <property type="evidence" value="ECO:0007669"/>
    <property type="project" value="InterPro"/>
</dbReference>
<keyword evidence="7" id="KW-1185">Reference proteome</keyword>
<protein>
    <submittedName>
        <fullName evidence="6">Oxidative stress survival Svf1-like protein</fullName>
    </submittedName>
</protein>
<dbReference type="OrthoDB" id="2590239at2759"/>
<evidence type="ECO:0000256" key="3">
    <source>
        <dbReference type="ARBA" id="ARBA00022490"/>
    </source>
</evidence>
<organism evidence="6 7">
    <name type="scientific">Dacryopinax primogenitus (strain DJM 731)</name>
    <name type="common">Brown rot fungus</name>
    <dbReference type="NCBI Taxonomy" id="1858805"/>
    <lineage>
        <taxon>Eukaryota</taxon>
        <taxon>Fungi</taxon>
        <taxon>Dikarya</taxon>
        <taxon>Basidiomycota</taxon>
        <taxon>Agaricomycotina</taxon>
        <taxon>Dacrymycetes</taxon>
        <taxon>Dacrymycetales</taxon>
        <taxon>Dacrymycetaceae</taxon>
        <taxon>Dacryopinax</taxon>
    </lineage>
</organism>
<dbReference type="Pfam" id="PF08622">
    <property type="entry name" value="Svf1"/>
    <property type="match status" value="1"/>
</dbReference>
<evidence type="ECO:0000256" key="1">
    <source>
        <dbReference type="ARBA" id="ARBA00004496"/>
    </source>
</evidence>
<dbReference type="GO" id="GO:0005737">
    <property type="term" value="C:cytoplasm"/>
    <property type="evidence" value="ECO:0007669"/>
    <property type="project" value="UniProtKB-SubCell"/>
</dbReference>
<dbReference type="Pfam" id="PF17187">
    <property type="entry name" value="Svf1_C"/>
    <property type="match status" value="1"/>
</dbReference>
<comment type="subcellular location">
    <subcellularLocation>
        <location evidence="1">Cytoplasm</location>
    </subcellularLocation>
</comment>
<evidence type="ECO:0000259" key="5">
    <source>
        <dbReference type="Pfam" id="PF17187"/>
    </source>
</evidence>
<dbReference type="PANTHER" id="PTHR47107:SF1">
    <property type="entry name" value="CERAMIDE-BINDING PROTEIN SVF1-RELATED"/>
    <property type="match status" value="1"/>
</dbReference>
<dbReference type="AlphaFoldDB" id="M5G8B0"/>
<dbReference type="SUPFAM" id="SSF159245">
    <property type="entry name" value="AttH-like"/>
    <property type="match status" value="1"/>
</dbReference>
<dbReference type="InterPro" id="IPR051385">
    <property type="entry name" value="Ceramide-binding_SVF1"/>
</dbReference>
<feature type="domain" description="Svf1-like N-terminal" evidence="4">
    <location>
        <begin position="45"/>
        <end position="219"/>
    </location>
</feature>
<evidence type="ECO:0000256" key="2">
    <source>
        <dbReference type="ARBA" id="ARBA00009069"/>
    </source>
</evidence>
<evidence type="ECO:0000313" key="7">
    <source>
        <dbReference type="Proteomes" id="UP000030653"/>
    </source>
</evidence>
<evidence type="ECO:0000259" key="4">
    <source>
        <dbReference type="Pfam" id="PF08622"/>
    </source>
</evidence>
<dbReference type="InterPro" id="IPR013931">
    <property type="entry name" value="Svf1-like_N"/>
</dbReference>
<dbReference type="PANTHER" id="PTHR47107">
    <property type="entry name" value="SVF1-LIKE PROTEIN YDR222W-RELATED"/>
    <property type="match status" value="1"/>
</dbReference>
<dbReference type="HOGENOM" id="CLU_030205_2_0_1"/>
<keyword evidence="3" id="KW-0963">Cytoplasm</keyword>
<dbReference type="RefSeq" id="XP_040631893.1">
    <property type="nucleotide sequence ID" value="XM_040771986.1"/>
</dbReference>
<dbReference type="EMBL" id="JH795857">
    <property type="protein sequence ID" value="EJU04999.1"/>
    <property type="molecule type" value="Genomic_DNA"/>
</dbReference>
<name>M5G8B0_DACPD</name>
<dbReference type="OMA" id="AFWPRCV"/>
<evidence type="ECO:0000313" key="6">
    <source>
        <dbReference type="EMBL" id="EJU04999.1"/>
    </source>
</evidence>
<reference evidence="6 7" key="1">
    <citation type="journal article" date="2012" name="Science">
        <title>The Paleozoic origin of enzymatic lignin decomposition reconstructed from 31 fungal genomes.</title>
        <authorList>
            <person name="Floudas D."/>
            <person name="Binder M."/>
            <person name="Riley R."/>
            <person name="Barry K."/>
            <person name="Blanchette R.A."/>
            <person name="Henrissat B."/>
            <person name="Martinez A.T."/>
            <person name="Otillar R."/>
            <person name="Spatafora J.W."/>
            <person name="Yadav J.S."/>
            <person name="Aerts A."/>
            <person name="Benoit I."/>
            <person name="Boyd A."/>
            <person name="Carlson A."/>
            <person name="Copeland A."/>
            <person name="Coutinho P.M."/>
            <person name="de Vries R.P."/>
            <person name="Ferreira P."/>
            <person name="Findley K."/>
            <person name="Foster B."/>
            <person name="Gaskell J."/>
            <person name="Glotzer D."/>
            <person name="Gorecki P."/>
            <person name="Heitman J."/>
            <person name="Hesse C."/>
            <person name="Hori C."/>
            <person name="Igarashi K."/>
            <person name="Jurgens J.A."/>
            <person name="Kallen N."/>
            <person name="Kersten P."/>
            <person name="Kohler A."/>
            <person name="Kuees U."/>
            <person name="Kumar T.K.A."/>
            <person name="Kuo A."/>
            <person name="LaButti K."/>
            <person name="Larrondo L.F."/>
            <person name="Lindquist E."/>
            <person name="Ling A."/>
            <person name="Lombard V."/>
            <person name="Lucas S."/>
            <person name="Lundell T."/>
            <person name="Martin R."/>
            <person name="McLaughlin D.J."/>
            <person name="Morgenstern I."/>
            <person name="Morin E."/>
            <person name="Murat C."/>
            <person name="Nagy L.G."/>
            <person name="Nolan M."/>
            <person name="Ohm R.A."/>
            <person name="Patyshakuliyeva A."/>
            <person name="Rokas A."/>
            <person name="Ruiz-Duenas F.J."/>
            <person name="Sabat G."/>
            <person name="Salamov A."/>
            <person name="Samejima M."/>
            <person name="Schmutz J."/>
            <person name="Slot J.C."/>
            <person name="St John F."/>
            <person name="Stenlid J."/>
            <person name="Sun H."/>
            <person name="Sun S."/>
            <person name="Syed K."/>
            <person name="Tsang A."/>
            <person name="Wiebenga A."/>
            <person name="Young D."/>
            <person name="Pisabarro A."/>
            <person name="Eastwood D.C."/>
            <person name="Martin F."/>
            <person name="Cullen D."/>
            <person name="Grigoriev I.V."/>
            <person name="Hibbett D.S."/>
        </authorList>
    </citation>
    <scope>NUCLEOTIDE SEQUENCE [LARGE SCALE GENOMIC DNA]</scope>
    <source>
        <strain evidence="6 7">DJM-731 SS1</strain>
    </source>
</reference>
<comment type="similarity">
    <text evidence="2">Belongs to the SVF1 family.</text>
</comment>
<accession>M5G8B0</accession>
<gene>
    <name evidence="6" type="ORF">DACRYDRAFT_20561</name>
</gene>
<dbReference type="STRING" id="1858805.M5G8B0"/>
<feature type="domain" description="Svf1-like C-terminal" evidence="5">
    <location>
        <begin position="221"/>
        <end position="418"/>
    </location>
</feature>